<dbReference type="Proteomes" id="UP001151760">
    <property type="component" value="Unassembled WGS sequence"/>
</dbReference>
<sequence length="113" mass="13325">MDFSEFYKELIAEFFLKDLDIFSHVLKLDDLIELSRWKQIKPQTTNKNSIRSILKKEKLYGSNLLDWYRNLRIVLRNEQKLHHLEEALPEAPPTTATTTVRNATLIGLLNNKK</sequence>
<dbReference type="EMBL" id="BQNB010015438">
    <property type="protein sequence ID" value="GJT40052.1"/>
    <property type="molecule type" value="Genomic_DNA"/>
</dbReference>
<reference evidence="1" key="2">
    <citation type="submission" date="2022-01" db="EMBL/GenBank/DDBJ databases">
        <authorList>
            <person name="Yamashiro T."/>
            <person name="Shiraishi A."/>
            <person name="Satake H."/>
            <person name="Nakayama K."/>
        </authorList>
    </citation>
    <scope>NUCLEOTIDE SEQUENCE</scope>
</reference>
<name>A0ABQ5DNU0_9ASTR</name>
<evidence type="ECO:0000313" key="2">
    <source>
        <dbReference type="Proteomes" id="UP001151760"/>
    </source>
</evidence>
<comment type="caution">
    <text evidence="1">The sequence shown here is derived from an EMBL/GenBank/DDBJ whole genome shotgun (WGS) entry which is preliminary data.</text>
</comment>
<gene>
    <name evidence="1" type="ORF">Tco_0939917</name>
</gene>
<proteinExistence type="predicted"/>
<accession>A0ABQ5DNU0</accession>
<keyword evidence="2" id="KW-1185">Reference proteome</keyword>
<evidence type="ECO:0000313" key="1">
    <source>
        <dbReference type="EMBL" id="GJT40052.1"/>
    </source>
</evidence>
<protein>
    <submittedName>
        <fullName evidence="1">Uncharacterized protein</fullName>
    </submittedName>
</protein>
<organism evidence="1 2">
    <name type="scientific">Tanacetum coccineum</name>
    <dbReference type="NCBI Taxonomy" id="301880"/>
    <lineage>
        <taxon>Eukaryota</taxon>
        <taxon>Viridiplantae</taxon>
        <taxon>Streptophyta</taxon>
        <taxon>Embryophyta</taxon>
        <taxon>Tracheophyta</taxon>
        <taxon>Spermatophyta</taxon>
        <taxon>Magnoliopsida</taxon>
        <taxon>eudicotyledons</taxon>
        <taxon>Gunneridae</taxon>
        <taxon>Pentapetalae</taxon>
        <taxon>asterids</taxon>
        <taxon>campanulids</taxon>
        <taxon>Asterales</taxon>
        <taxon>Asteraceae</taxon>
        <taxon>Asteroideae</taxon>
        <taxon>Anthemideae</taxon>
        <taxon>Anthemidinae</taxon>
        <taxon>Tanacetum</taxon>
    </lineage>
</organism>
<reference evidence="1" key="1">
    <citation type="journal article" date="2022" name="Int. J. Mol. Sci.">
        <title>Draft Genome of Tanacetum Coccineum: Genomic Comparison of Closely Related Tanacetum-Family Plants.</title>
        <authorList>
            <person name="Yamashiro T."/>
            <person name="Shiraishi A."/>
            <person name="Nakayama K."/>
            <person name="Satake H."/>
        </authorList>
    </citation>
    <scope>NUCLEOTIDE SEQUENCE</scope>
</reference>